<proteinExistence type="predicted"/>
<evidence type="ECO:0000313" key="1">
    <source>
        <dbReference type="EMBL" id="TWI81694.1"/>
    </source>
</evidence>
<keyword evidence="2" id="KW-1185">Reference proteome</keyword>
<comment type="caution">
    <text evidence="1">The sequence shown here is derived from an EMBL/GenBank/DDBJ whole genome shotgun (WGS) entry which is preliminary data.</text>
</comment>
<protein>
    <submittedName>
        <fullName evidence="1">Uncharacterized protein</fullName>
    </submittedName>
</protein>
<organism evidence="1 2">
    <name type="scientific">Lacibacter cauensis</name>
    <dbReference type="NCBI Taxonomy" id="510947"/>
    <lineage>
        <taxon>Bacteria</taxon>
        <taxon>Pseudomonadati</taxon>
        <taxon>Bacteroidota</taxon>
        <taxon>Chitinophagia</taxon>
        <taxon>Chitinophagales</taxon>
        <taxon>Chitinophagaceae</taxon>
        <taxon>Lacibacter</taxon>
    </lineage>
</organism>
<dbReference type="EMBL" id="VLLE01000004">
    <property type="protein sequence ID" value="TWI81694.1"/>
    <property type="molecule type" value="Genomic_DNA"/>
</dbReference>
<evidence type="ECO:0000313" key="2">
    <source>
        <dbReference type="Proteomes" id="UP000316167"/>
    </source>
</evidence>
<gene>
    <name evidence="1" type="ORF">IQ13_2713</name>
</gene>
<accession>A0A562SL85</accession>
<dbReference type="AlphaFoldDB" id="A0A562SL85"/>
<reference evidence="1 2" key="1">
    <citation type="journal article" date="2015" name="Stand. Genomic Sci.">
        <title>Genomic Encyclopedia of Bacterial and Archaeal Type Strains, Phase III: the genomes of soil and plant-associated and newly described type strains.</title>
        <authorList>
            <person name="Whitman W.B."/>
            <person name="Woyke T."/>
            <person name="Klenk H.P."/>
            <person name="Zhou Y."/>
            <person name="Lilburn T.G."/>
            <person name="Beck B.J."/>
            <person name="De Vos P."/>
            <person name="Vandamme P."/>
            <person name="Eisen J.A."/>
            <person name="Garrity G."/>
            <person name="Hugenholtz P."/>
            <person name="Kyrpides N.C."/>
        </authorList>
    </citation>
    <scope>NUCLEOTIDE SEQUENCE [LARGE SCALE GENOMIC DNA]</scope>
    <source>
        <strain evidence="1 2">CGMCC 1.7271</strain>
    </source>
</reference>
<name>A0A562SL85_9BACT</name>
<dbReference type="Proteomes" id="UP000316167">
    <property type="component" value="Unassembled WGS sequence"/>
</dbReference>
<dbReference type="RefSeq" id="WP_144886876.1">
    <property type="nucleotide sequence ID" value="NZ_VLLE01000004.1"/>
</dbReference>
<sequence length="191" mass="21346">MAFRLHPVFIKSETINTPEALLQLMDKSDLKKGEAFDFYATSKQYDRVFIGRIADYMICCNGNLAYGALDEENPLLDIEDVEAAAIIWDETSAVFGFSIIRKGMAVRKVLVVDGEIECNEGEPVAEELAIDEDSLFDPEEKEEILEEEGPEGFAALVQAEKICRATNAVAKRYLGTGIVELREKLALHEYC</sequence>